<protein>
    <recommendedName>
        <fullName evidence="4">DoxX</fullName>
    </recommendedName>
</protein>
<sequence>MTSTPIVQCVIRIALAACLAYAVIETMSAGAGVADRILPFAGVSIAAALLAGLMSVVAIWLAFGVRTRVVALLGLALYTGHLVALPGFTTVGTDEIVQLAVVAALALPLIVFGGGRYSMVRAGWHNVI</sequence>
<reference evidence="2 3" key="1">
    <citation type="submission" date="2017-03" db="EMBL/GenBank/DDBJ databases">
        <authorList>
            <person name="Afonso C.L."/>
            <person name="Miller P.J."/>
            <person name="Scott M.A."/>
            <person name="Spackman E."/>
            <person name="Goraichik I."/>
            <person name="Dimitrov K.M."/>
            <person name="Suarez D.L."/>
            <person name="Swayne D.E."/>
        </authorList>
    </citation>
    <scope>NUCLEOTIDE SEQUENCE [LARGE SCALE GENOMIC DNA]</scope>
    <source>
        <strain evidence="2 3">CECT 8625</strain>
    </source>
</reference>
<name>A0A1X6Z3S7_9RHOB</name>
<evidence type="ECO:0000256" key="1">
    <source>
        <dbReference type="SAM" id="Phobius"/>
    </source>
</evidence>
<proteinExistence type="predicted"/>
<keyword evidence="3" id="KW-1185">Reference proteome</keyword>
<dbReference type="OrthoDB" id="7859306at2"/>
<feature type="transmembrane region" description="Helical" evidence="1">
    <location>
        <begin position="70"/>
        <end position="90"/>
    </location>
</feature>
<dbReference type="RefSeq" id="WP_085791571.1">
    <property type="nucleotide sequence ID" value="NZ_FWFK01000003.1"/>
</dbReference>
<keyword evidence="1" id="KW-0472">Membrane</keyword>
<evidence type="ECO:0000313" key="2">
    <source>
        <dbReference type="EMBL" id="SLN39446.1"/>
    </source>
</evidence>
<organism evidence="2 3">
    <name type="scientific">Roseivivax jejudonensis</name>
    <dbReference type="NCBI Taxonomy" id="1529041"/>
    <lineage>
        <taxon>Bacteria</taxon>
        <taxon>Pseudomonadati</taxon>
        <taxon>Pseudomonadota</taxon>
        <taxon>Alphaproteobacteria</taxon>
        <taxon>Rhodobacterales</taxon>
        <taxon>Roseobacteraceae</taxon>
        <taxon>Roseivivax</taxon>
    </lineage>
</organism>
<gene>
    <name evidence="2" type="ORF">ROJ8625_01848</name>
</gene>
<dbReference type="AlphaFoldDB" id="A0A1X6Z3S7"/>
<feature type="transmembrane region" description="Helical" evidence="1">
    <location>
        <begin position="38"/>
        <end position="63"/>
    </location>
</feature>
<evidence type="ECO:0000313" key="3">
    <source>
        <dbReference type="Proteomes" id="UP000193570"/>
    </source>
</evidence>
<accession>A0A1X6Z3S7</accession>
<keyword evidence="1" id="KW-0812">Transmembrane</keyword>
<feature type="transmembrane region" description="Helical" evidence="1">
    <location>
        <begin position="96"/>
        <end position="115"/>
    </location>
</feature>
<dbReference type="EMBL" id="FWFK01000003">
    <property type="protein sequence ID" value="SLN39446.1"/>
    <property type="molecule type" value="Genomic_DNA"/>
</dbReference>
<dbReference type="Proteomes" id="UP000193570">
    <property type="component" value="Unassembled WGS sequence"/>
</dbReference>
<evidence type="ECO:0008006" key="4">
    <source>
        <dbReference type="Google" id="ProtNLM"/>
    </source>
</evidence>
<keyword evidence="1" id="KW-1133">Transmembrane helix</keyword>